<evidence type="ECO:0000313" key="1">
    <source>
        <dbReference type="EMBL" id="CBW54341.1"/>
    </source>
</evidence>
<dbReference type="InterPro" id="IPR011889">
    <property type="entry name" value="Liste_lipo_26"/>
</dbReference>
<dbReference type="KEGG" id="mml:MLC_6130"/>
<dbReference type="AlphaFoldDB" id="F4MQF8"/>
<dbReference type="Proteomes" id="UP000010103">
    <property type="component" value="Chromosome"/>
</dbReference>
<dbReference type="Pfam" id="PF03382">
    <property type="entry name" value="DUF285"/>
    <property type="match status" value="1"/>
</dbReference>
<proteinExistence type="predicted"/>
<dbReference type="InterPro" id="IPR005046">
    <property type="entry name" value="DUF285"/>
</dbReference>
<sequence length="508" mass="58872">MAKKKTNIKIASKNKKEQNDKKKKKKYLIVLAGLLLGTSLITGTTVGILKNRRKVVRKDDKNNKTVINLENTININSRFLPILYTENKSDILKHINTKINKIRAYKKIINLSLDDVDLILLKDTNSVKVVAKPSQNKYQGQIEINFRKTNVDQVLNSKDKNLGNFDNIDHEKIINKIIELNKDNLQNINFNDHFEIEIKNNVVTIKAKSSSHFYKGQITGYKFKTRTKLDDLINTEEINNYEFDLKPDNKKIIDLIIEKNPELKDLDFEKDFNIQISDQKVIITPNSDNYSDKLEIDFKVKPEPQKDQDEVLDKDDKTELKEIGYFKNNYGQWQIQPIPSYVKKVPEKLPGFITNLKGAFKDNVNTEIIGLEKWDTSNVTNMIDMFKDAKNFNQDISSLDTSRVVDMGRMFSGAESFNQNISNWDVSRVQNMGELFKGAKKFNQDISKWDTSRVTDMNSMFNNASSFNQDLSNWDVHRVSYVTSFNTNSHPEFDDKKIPKKFVDLLKK</sequence>
<name>F4MQF8_MYCML</name>
<evidence type="ECO:0000313" key="2">
    <source>
        <dbReference type="Proteomes" id="UP000010103"/>
    </source>
</evidence>
<dbReference type="HOGENOM" id="CLU_536188_0_0_14"/>
<organism evidence="1 2">
    <name type="scientific">Mycoplasma mycoides subsp. capri LC str. 95010</name>
    <dbReference type="NCBI Taxonomy" id="862259"/>
    <lineage>
        <taxon>Bacteria</taxon>
        <taxon>Bacillati</taxon>
        <taxon>Mycoplasmatota</taxon>
        <taxon>Mollicutes</taxon>
        <taxon>Mycoplasmataceae</taxon>
        <taxon>Mycoplasma</taxon>
    </lineage>
</organism>
<gene>
    <name evidence="1" type="ORF">MLC_6130</name>
</gene>
<dbReference type="NCBIfam" id="TIGR02167">
    <property type="entry name" value="Liste_lipo_26"/>
    <property type="match status" value="4"/>
</dbReference>
<reference evidence="2" key="1">
    <citation type="journal article" date="2011" name="BMC Genomics">
        <title>Mycoplasma mycoides, from "mycoides Small Colony" to "capri". A microevolutionary perspective.</title>
        <authorList>
            <person name="Thiaucourt F."/>
            <person name="Manso-Silvan L."/>
            <person name="Salah W."/>
            <person name="Barbe V."/>
            <person name="Berger A."/>
            <person name="Jacob D."/>
            <person name="Breton M."/>
            <person name="Dupuy V."/>
            <person name="Lomenech A.M."/>
            <person name="Blanchard A."/>
            <person name="Sirand-Pugnet P."/>
        </authorList>
    </citation>
    <scope>NUCLEOTIDE SEQUENCE [LARGE SCALE GENOMIC DNA]</scope>
    <source>
        <strain evidence="2">95010</strain>
    </source>
</reference>
<protein>
    <submittedName>
        <fullName evidence="1">Uncharacterized protein</fullName>
    </submittedName>
</protein>
<dbReference type="RefSeq" id="WP_013729728.1">
    <property type="nucleotide sequence ID" value="NC_015431.1"/>
</dbReference>
<dbReference type="OrthoDB" id="394680at2"/>
<dbReference type="EMBL" id="FQ377874">
    <property type="protein sequence ID" value="CBW54341.1"/>
    <property type="molecule type" value="Genomic_DNA"/>
</dbReference>
<reference evidence="2" key="2">
    <citation type="journal article" date="2011" name="BMC Genomics">
        <title>Mycoplasma mycoides, from mycoides Small Colony to capri. A microevolutionary perspective.</title>
        <authorList>
            <person name="Thiaucourt F."/>
            <person name="Manso-Silvan L."/>
            <person name="Salah W."/>
            <person name="Barbe V."/>
            <person name="Berger A."/>
            <person name="Jacob D."/>
            <person name="Breton M."/>
            <person name="Dupuy V."/>
            <person name="Lomenech A.M."/>
            <person name="Blanchard A."/>
            <person name="Sirand-Pugnet P."/>
        </authorList>
    </citation>
    <scope>NUCLEOTIDE SEQUENCE [LARGE SCALE GENOMIC DNA]</scope>
    <source>
        <strain evidence="2">95010</strain>
    </source>
</reference>
<accession>F4MQF8</accession>